<reference evidence="16" key="1">
    <citation type="submission" date="2025-08" db="UniProtKB">
        <authorList>
            <consortium name="Ensembl"/>
        </authorList>
    </citation>
    <scope>IDENTIFICATION</scope>
</reference>
<dbReference type="GO" id="GO:0031901">
    <property type="term" value="C:early endosome membrane"/>
    <property type="evidence" value="ECO:0007669"/>
    <property type="project" value="UniProtKB-SubCell"/>
</dbReference>
<keyword evidence="7" id="KW-0967">Endosome</keyword>
<keyword evidence="17" id="KW-1185">Reference proteome</keyword>
<feature type="domain" description="PX" evidence="15">
    <location>
        <begin position="123"/>
        <end position="254"/>
    </location>
</feature>
<evidence type="ECO:0000256" key="8">
    <source>
        <dbReference type="ARBA" id="ARBA00022927"/>
    </source>
</evidence>
<evidence type="ECO:0000313" key="17">
    <source>
        <dbReference type="Proteomes" id="UP000264820"/>
    </source>
</evidence>
<evidence type="ECO:0000256" key="4">
    <source>
        <dbReference type="ARBA" id="ARBA00020435"/>
    </source>
</evidence>
<reference evidence="16" key="2">
    <citation type="submission" date="2025-09" db="UniProtKB">
        <authorList>
            <consortium name="Ensembl"/>
        </authorList>
    </citation>
    <scope>IDENTIFICATION</scope>
</reference>
<dbReference type="Ensembl" id="ENSHCOT00000016758.1">
    <property type="protein sequence ID" value="ENSHCOP00000010361.1"/>
    <property type="gene ID" value="ENSHCOG00000012953.1"/>
</dbReference>
<evidence type="ECO:0000313" key="16">
    <source>
        <dbReference type="Ensembl" id="ENSHCOP00000010361.1"/>
    </source>
</evidence>
<dbReference type="OrthoDB" id="271164at2759"/>
<keyword evidence="5" id="KW-0813">Transport</keyword>
<protein>
    <recommendedName>
        <fullName evidence="4">Sorting nexin-2</fullName>
    </recommendedName>
</protein>
<dbReference type="Pfam" id="PF09325">
    <property type="entry name" value="Vps5"/>
    <property type="match status" value="1"/>
</dbReference>
<dbReference type="PANTHER" id="PTHR10555:SF31">
    <property type="entry name" value="SORTING NEXIN-2"/>
    <property type="match status" value="1"/>
</dbReference>
<dbReference type="SUPFAM" id="SSF64268">
    <property type="entry name" value="PX domain"/>
    <property type="match status" value="1"/>
</dbReference>
<feature type="region of interest" description="Disordered" evidence="14">
    <location>
        <begin position="1"/>
        <end position="93"/>
    </location>
</feature>
<comment type="similarity">
    <text evidence="3">Belongs to the sorting nexin family.</text>
</comment>
<proteinExistence type="inferred from homology"/>
<dbReference type="Proteomes" id="UP000264820">
    <property type="component" value="Unplaced"/>
</dbReference>
<dbReference type="AlphaFoldDB" id="A0A3Q2YAX5"/>
<accession>A0A3Q2YAX5</accession>
<evidence type="ECO:0000256" key="13">
    <source>
        <dbReference type="SAM" id="Coils"/>
    </source>
</evidence>
<comment type="subcellular location">
    <subcellularLocation>
        <location evidence="2">Cell projection</location>
        <location evidence="2">Lamellipodium</location>
    </subcellularLocation>
    <subcellularLocation>
        <location evidence="1">Early endosome membrane</location>
        <topology evidence="1">Peripheral membrane protein</topology>
        <orientation evidence="1">Cytoplasmic side</orientation>
    </subcellularLocation>
</comment>
<dbReference type="InterPro" id="IPR015404">
    <property type="entry name" value="Vps5_C"/>
</dbReference>
<sequence length="508" mass="57277">MAATARDPMANHSDFQEVENAEDLFPELTGGPREEADSSGERSNGPKLDFDDDADDLFAEATEEVSLDSPERDVLLSDGPSPAITPVTPPTSVLTPRLAHAHDDMFTHSSFDELEEEESSEASAVAVSVSDPEKVGEGMNAYMAYKVTTKAPPSSALFRLPEFSVRRRFSDFLGLHGKLASKYMHAGYIVPPAPEKSIVGMTKVKVGKEDPSSNEFVEKRRLALERYLMRTVQHPVLLKDPDLVQFLESSELPRAINTQALSGAGLLRMVNKAADAVNKMTIKMNESDAWFEEKQQHFENLDAQLRKVHASVESLVCHRKELSQNTAQFAKSAAMLGNSEDHTALSRALSQLAEVEEKMEQQYQQQANADFFLLAELLGDYVRLLAAVKGVFEQRVKAWQKWQDTQLLLQRKREAEVKLHFSNKPDKLQQAKDDIKEEIEELEGKVQQGERDFEHISRVIRREVSRFEKERVKDFKILVTNYLEALALTQQQLIKYWEAFLPEAKAIS</sequence>
<dbReference type="Pfam" id="PF00787">
    <property type="entry name" value="PX"/>
    <property type="match status" value="1"/>
</dbReference>
<dbReference type="GeneID" id="109513458"/>
<keyword evidence="10" id="KW-0472">Membrane</keyword>
<dbReference type="GO" id="GO:0005829">
    <property type="term" value="C:cytosol"/>
    <property type="evidence" value="ECO:0007669"/>
    <property type="project" value="GOC"/>
</dbReference>
<keyword evidence="13" id="KW-0175">Coiled coil</keyword>
<comment type="function">
    <text evidence="12">Involved in several stages of intracellular trafficking. Interacts with membranes containing phosphatidylinositol 3-phosphate (PtdIns(3P)) or phosphatidylinositol 3,5-bisphosphate (PtdIns(3,5)P2). Acts in part as component of the retromer membrane-deforming SNX-BAR subcomplex. The SNX-BAR retromer mediates retrograde transport of cargo proteins from endosomes to the trans-Golgi network (TGN) and is involved in endosome-to-plasma membrane transport for cargo protein recycling. The SNX-BAR subcomplex functions to deform the donor membrane into a tubular profile called endosome-to-TGN transport carrier (ETC). Can sense membrane curvature and has in vitro vesicle-to-membrane remodeling activity. Required for retrograde endosome-to-TGN transport of TGN38. Promotes KALRN- and RHOG-dependent but retromer-independent membrane remodeling such as lamellipodium formation; the function is dependent on GEF activity of KALRN.</text>
</comment>
<evidence type="ECO:0000256" key="9">
    <source>
        <dbReference type="ARBA" id="ARBA00022990"/>
    </source>
</evidence>
<dbReference type="GeneTree" id="ENSGT00940000155798"/>
<evidence type="ECO:0000256" key="2">
    <source>
        <dbReference type="ARBA" id="ARBA00004510"/>
    </source>
</evidence>
<dbReference type="CTD" id="6643"/>
<dbReference type="Gene3D" id="3.30.1520.10">
    <property type="entry name" value="Phox-like domain"/>
    <property type="match status" value="1"/>
</dbReference>
<feature type="compositionally biased region" description="Acidic residues" evidence="14">
    <location>
        <begin position="16"/>
        <end position="25"/>
    </location>
</feature>
<evidence type="ECO:0000256" key="5">
    <source>
        <dbReference type="ARBA" id="ARBA00022448"/>
    </source>
</evidence>
<feature type="compositionally biased region" description="Acidic residues" evidence="14">
    <location>
        <begin position="50"/>
        <end position="66"/>
    </location>
</feature>
<dbReference type="GO" id="GO:0030027">
    <property type="term" value="C:lamellipodium"/>
    <property type="evidence" value="ECO:0007669"/>
    <property type="project" value="UniProtKB-SubCell"/>
</dbReference>
<dbReference type="Gene3D" id="1.20.1270.60">
    <property type="entry name" value="Arfaptin homology (AH) domain/BAR domain"/>
    <property type="match status" value="1"/>
</dbReference>
<dbReference type="GO" id="GO:0035091">
    <property type="term" value="F:phosphatidylinositol binding"/>
    <property type="evidence" value="ECO:0007669"/>
    <property type="project" value="InterPro"/>
</dbReference>
<dbReference type="InterPro" id="IPR027267">
    <property type="entry name" value="AH/BAR_dom_sf"/>
</dbReference>
<dbReference type="PANTHER" id="PTHR10555">
    <property type="entry name" value="SORTING NEXIN"/>
    <property type="match status" value="1"/>
</dbReference>
<evidence type="ECO:0000256" key="6">
    <source>
        <dbReference type="ARBA" id="ARBA00022553"/>
    </source>
</evidence>
<dbReference type="FunFam" id="3.30.1520.10:FF:000016">
    <property type="entry name" value="Sorting nexin 2"/>
    <property type="match status" value="1"/>
</dbReference>
<organism evidence="16 17">
    <name type="scientific">Hippocampus comes</name>
    <name type="common">Tiger tail seahorse</name>
    <dbReference type="NCBI Taxonomy" id="109280"/>
    <lineage>
        <taxon>Eukaryota</taxon>
        <taxon>Metazoa</taxon>
        <taxon>Chordata</taxon>
        <taxon>Craniata</taxon>
        <taxon>Vertebrata</taxon>
        <taxon>Euteleostomi</taxon>
        <taxon>Actinopterygii</taxon>
        <taxon>Neopterygii</taxon>
        <taxon>Teleostei</taxon>
        <taxon>Neoteleostei</taxon>
        <taxon>Acanthomorphata</taxon>
        <taxon>Syngnathiaria</taxon>
        <taxon>Syngnathiformes</taxon>
        <taxon>Syngnathoidei</taxon>
        <taxon>Syngnathidae</taxon>
        <taxon>Hippocampus</taxon>
    </lineage>
</organism>
<keyword evidence="11" id="KW-0966">Cell projection</keyword>
<dbReference type="KEGG" id="hcq:109513458"/>
<evidence type="ECO:0000256" key="11">
    <source>
        <dbReference type="ARBA" id="ARBA00023273"/>
    </source>
</evidence>
<evidence type="ECO:0000256" key="12">
    <source>
        <dbReference type="ARBA" id="ARBA00045620"/>
    </source>
</evidence>
<dbReference type="STRING" id="109280.ENSHCOP00000010361"/>
<keyword evidence="9" id="KW-0007">Acetylation</keyword>
<dbReference type="PROSITE" id="PS50195">
    <property type="entry name" value="PX"/>
    <property type="match status" value="1"/>
</dbReference>
<evidence type="ECO:0000256" key="14">
    <source>
        <dbReference type="SAM" id="MobiDB-lite"/>
    </source>
</evidence>
<dbReference type="FunFam" id="1.20.1270.60:FF:000012">
    <property type="entry name" value="Sorting nexin 2"/>
    <property type="match status" value="1"/>
</dbReference>
<feature type="coiled-coil region" evidence="13">
    <location>
        <begin position="425"/>
        <end position="452"/>
    </location>
</feature>
<keyword evidence="8" id="KW-0653">Protein transport</keyword>
<dbReference type="InterPro" id="IPR001683">
    <property type="entry name" value="PX_dom"/>
</dbReference>
<dbReference type="InterPro" id="IPR036871">
    <property type="entry name" value="PX_dom_sf"/>
</dbReference>
<evidence type="ECO:0000259" key="15">
    <source>
        <dbReference type="PROSITE" id="PS50195"/>
    </source>
</evidence>
<evidence type="ECO:0000256" key="1">
    <source>
        <dbReference type="ARBA" id="ARBA00004469"/>
    </source>
</evidence>
<dbReference type="RefSeq" id="XP_019721517.1">
    <property type="nucleotide sequence ID" value="XM_019865958.1"/>
</dbReference>
<dbReference type="GO" id="GO:0015031">
    <property type="term" value="P:protein transport"/>
    <property type="evidence" value="ECO:0007669"/>
    <property type="project" value="UniProtKB-KW"/>
</dbReference>
<dbReference type="GO" id="GO:0034498">
    <property type="term" value="P:early endosome to Golgi transport"/>
    <property type="evidence" value="ECO:0007669"/>
    <property type="project" value="TreeGrafter"/>
</dbReference>
<dbReference type="SMART" id="SM00312">
    <property type="entry name" value="PX"/>
    <property type="match status" value="1"/>
</dbReference>
<keyword evidence="6" id="KW-0597">Phosphoprotein</keyword>
<evidence type="ECO:0000256" key="10">
    <source>
        <dbReference type="ARBA" id="ARBA00023136"/>
    </source>
</evidence>
<evidence type="ECO:0000256" key="3">
    <source>
        <dbReference type="ARBA" id="ARBA00010883"/>
    </source>
</evidence>
<evidence type="ECO:0000256" key="7">
    <source>
        <dbReference type="ARBA" id="ARBA00022753"/>
    </source>
</evidence>
<name>A0A3Q2YAX5_HIPCM</name>